<keyword evidence="1 3" id="KW-0328">Glycosyltransferase</keyword>
<reference evidence="4 5" key="1">
    <citation type="submission" date="2010-08" db="EMBL/GenBank/DDBJ databases">
        <title>Complete sequence of Clostridium cellulovorans 743B.</title>
        <authorList>
            <consortium name="US DOE Joint Genome Institute"/>
            <person name="Lucas S."/>
            <person name="Copeland A."/>
            <person name="Lapidus A."/>
            <person name="Cheng J.-F."/>
            <person name="Bruce D."/>
            <person name="Goodwin L."/>
            <person name="Pitluck S."/>
            <person name="Chertkov O."/>
            <person name="Detter J.C."/>
            <person name="Han C."/>
            <person name="Tapia R."/>
            <person name="Land M."/>
            <person name="Hauser L."/>
            <person name="Chang Y.-J."/>
            <person name="Jeffries C."/>
            <person name="Kyrpides N."/>
            <person name="Ivanova N."/>
            <person name="Mikhailova N."/>
            <person name="Hemme C.L."/>
            <person name="Woyke T."/>
        </authorList>
    </citation>
    <scope>NUCLEOTIDE SEQUENCE [LARGE SCALE GENOMIC DNA]</scope>
    <source>
        <strain evidence="5">ATCC 35296 / DSM 3052 / OCM 3 / 743B</strain>
    </source>
</reference>
<dbReference type="Gene3D" id="3.40.50.2000">
    <property type="entry name" value="Glycogen Phosphorylase B"/>
    <property type="match status" value="2"/>
</dbReference>
<dbReference type="PROSITE" id="PS00375">
    <property type="entry name" value="UDPGT"/>
    <property type="match status" value="1"/>
</dbReference>
<evidence type="ECO:0000256" key="1">
    <source>
        <dbReference type="ARBA" id="ARBA00022676"/>
    </source>
</evidence>
<dbReference type="SUPFAM" id="SSF53756">
    <property type="entry name" value="UDP-Glycosyltransferase/glycogen phosphorylase"/>
    <property type="match status" value="1"/>
</dbReference>
<proteinExistence type="inferred from homology"/>
<dbReference type="InterPro" id="IPR035595">
    <property type="entry name" value="UDP_glycos_trans_CS"/>
</dbReference>
<evidence type="ECO:0000256" key="2">
    <source>
        <dbReference type="ARBA" id="ARBA00022679"/>
    </source>
</evidence>
<dbReference type="RefSeq" id="WP_010074278.1">
    <property type="nucleotide sequence ID" value="NC_014393.1"/>
</dbReference>
<dbReference type="GO" id="GO:0008194">
    <property type="term" value="F:UDP-glycosyltransferase activity"/>
    <property type="evidence" value="ECO:0007669"/>
    <property type="project" value="InterPro"/>
</dbReference>
<dbReference type="eggNOG" id="COG1819">
    <property type="taxonomic scope" value="Bacteria"/>
</dbReference>
<name>D9SND2_CLOC7</name>
<dbReference type="CAZy" id="GT1">
    <property type="family name" value="Glycosyltransferase Family 1"/>
</dbReference>
<dbReference type="OrthoDB" id="6620093at2"/>
<dbReference type="EMBL" id="CP002160">
    <property type="protein sequence ID" value="ADL53924.1"/>
    <property type="molecule type" value="Genomic_DNA"/>
</dbReference>
<evidence type="ECO:0000313" key="5">
    <source>
        <dbReference type="Proteomes" id="UP000002730"/>
    </source>
</evidence>
<dbReference type="KEGG" id="ccb:Clocel_4263"/>
<organism evidence="4 5">
    <name type="scientific">Clostridium cellulovorans (strain ATCC 35296 / DSM 3052 / OCM 3 / 743B)</name>
    <dbReference type="NCBI Taxonomy" id="573061"/>
    <lineage>
        <taxon>Bacteria</taxon>
        <taxon>Bacillati</taxon>
        <taxon>Bacillota</taxon>
        <taxon>Clostridia</taxon>
        <taxon>Eubacteriales</taxon>
        <taxon>Clostridiaceae</taxon>
        <taxon>Clostridium</taxon>
    </lineage>
</organism>
<comment type="similarity">
    <text evidence="3">Belongs to the UDP-glycosyltransferase family.</text>
</comment>
<protein>
    <submittedName>
        <fullName evidence="4">UDP-glucuronosyl/UDP-glucosyltransferase</fullName>
    </submittedName>
</protein>
<dbReference type="STRING" id="573061.Clocel_4263"/>
<dbReference type="CDD" id="cd03784">
    <property type="entry name" value="GT1_Gtf-like"/>
    <property type="match status" value="1"/>
</dbReference>
<dbReference type="AlphaFoldDB" id="D9SND2"/>
<dbReference type="InterPro" id="IPR050271">
    <property type="entry name" value="UDP-glycosyltransferase"/>
</dbReference>
<sequence>MNIAFFTHSTYSHNLTTRPLIDTLKGTENEVYVFVDKKLEYMYSDGDYKIVFYPEVIEEESRKIYLEYGKYFVKDYSQVAKHIDELLEDVEKPLEYVLKCDKVAKEYLMETIKELDIDIIVRDTCVTFGRMIGEELNIPIIGYSTGIMYYEKHFEDNLRENLSICYGWELSHFSDQEIEELYKKCQESIKALCDKYSISKLPLFYLFDPGEKINVSFANKKLQPAIGEYKGKEYKTLTPKLFMDGDTNEYNSKEKLIYVATGSIASHGLEFYNKVINDFKDSEYKVIISFKHADEDFIEKKNIPSNIEFQKFPDQKEILKRASLFITHAGYNSMIEAVKYNVPMIAYPFVNDQHPNANLINELGLGVGIKINKINEVNLKKLSEFLINNNDIKNNIKIIKKDFSNNISYEEFNRIIGV</sequence>
<keyword evidence="5" id="KW-1185">Reference proteome</keyword>
<evidence type="ECO:0000256" key="3">
    <source>
        <dbReference type="RuleBase" id="RU003718"/>
    </source>
</evidence>
<dbReference type="PANTHER" id="PTHR48043:SF145">
    <property type="entry name" value="FI06409P-RELATED"/>
    <property type="match status" value="1"/>
</dbReference>
<dbReference type="Pfam" id="PF00201">
    <property type="entry name" value="UDPGT"/>
    <property type="match status" value="2"/>
</dbReference>
<keyword evidence="2 3" id="KW-0808">Transferase</keyword>
<dbReference type="Proteomes" id="UP000002730">
    <property type="component" value="Chromosome"/>
</dbReference>
<evidence type="ECO:0000313" key="4">
    <source>
        <dbReference type="EMBL" id="ADL53924.1"/>
    </source>
</evidence>
<gene>
    <name evidence="4" type="ordered locus">Clocel_4263</name>
</gene>
<dbReference type="HOGENOM" id="CLU_000537_7_1_9"/>
<dbReference type="PANTHER" id="PTHR48043">
    <property type="entry name" value="EG:EG0003.4 PROTEIN-RELATED"/>
    <property type="match status" value="1"/>
</dbReference>
<dbReference type="InterPro" id="IPR002213">
    <property type="entry name" value="UDP_glucos_trans"/>
</dbReference>
<accession>D9SND2</accession>